<dbReference type="InterPro" id="IPR012677">
    <property type="entry name" value="Nucleotide-bd_a/b_plait_sf"/>
</dbReference>
<dbReference type="HOGENOM" id="CLU_1984363_0_0_1"/>
<dbReference type="Proteomes" id="UP000014500">
    <property type="component" value="Unassembled WGS sequence"/>
</dbReference>
<dbReference type="EnsemblMetazoa" id="SMAR012944-RA">
    <property type="protein sequence ID" value="SMAR012944-PA"/>
    <property type="gene ID" value="SMAR012944"/>
</dbReference>
<evidence type="ECO:0000259" key="3">
    <source>
        <dbReference type="PROSITE" id="PS50102"/>
    </source>
</evidence>
<proteinExistence type="predicted"/>
<evidence type="ECO:0000313" key="4">
    <source>
        <dbReference type="EnsemblMetazoa" id="SMAR012944-PA"/>
    </source>
</evidence>
<dbReference type="Pfam" id="PF00076">
    <property type="entry name" value="RRM_1"/>
    <property type="match status" value="1"/>
</dbReference>
<dbReference type="eggNOG" id="KOG4209">
    <property type="taxonomic scope" value="Eukaryota"/>
</dbReference>
<dbReference type="PhylomeDB" id="T1JGH1"/>
<reference evidence="4" key="2">
    <citation type="submission" date="2015-02" db="UniProtKB">
        <authorList>
            <consortium name="EnsemblMetazoa"/>
        </authorList>
    </citation>
    <scope>IDENTIFICATION</scope>
</reference>
<dbReference type="PANTHER" id="PTHR23236:SF92">
    <property type="entry name" value="POLYADENYLATE-BINDING PROTEIN 1"/>
    <property type="match status" value="1"/>
</dbReference>
<feature type="domain" description="RRM" evidence="3">
    <location>
        <begin position="19"/>
        <end position="109"/>
    </location>
</feature>
<dbReference type="InterPro" id="IPR000504">
    <property type="entry name" value="RRM_dom"/>
</dbReference>
<keyword evidence="5" id="KW-1185">Reference proteome</keyword>
<dbReference type="Gene3D" id="3.30.70.330">
    <property type="match status" value="1"/>
</dbReference>
<keyword evidence="1 2" id="KW-0694">RNA-binding</keyword>
<organism evidence="4 5">
    <name type="scientific">Strigamia maritima</name>
    <name type="common">European centipede</name>
    <name type="synonym">Geophilus maritimus</name>
    <dbReference type="NCBI Taxonomy" id="126957"/>
    <lineage>
        <taxon>Eukaryota</taxon>
        <taxon>Metazoa</taxon>
        <taxon>Ecdysozoa</taxon>
        <taxon>Arthropoda</taxon>
        <taxon>Myriapoda</taxon>
        <taxon>Chilopoda</taxon>
        <taxon>Pleurostigmophora</taxon>
        <taxon>Geophilomorpha</taxon>
        <taxon>Linotaeniidae</taxon>
        <taxon>Strigamia</taxon>
    </lineage>
</organism>
<dbReference type="PANTHER" id="PTHR23236">
    <property type="entry name" value="EUKARYOTIC TRANSLATION INITIATION FACTOR 4B/4H"/>
    <property type="match status" value="1"/>
</dbReference>
<dbReference type="EMBL" id="JH432203">
    <property type="status" value="NOT_ANNOTATED_CDS"/>
    <property type="molecule type" value="Genomic_DNA"/>
</dbReference>
<evidence type="ECO:0000256" key="1">
    <source>
        <dbReference type="ARBA" id="ARBA00022884"/>
    </source>
</evidence>
<dbReference type="GO" id="GO:0008143">
    <property type="term" value="F:poly(A) binding"/>
    <property type="evidence" value="ECO:0007669"/>
    <property type="project" value="TreeGrafter"/>
</dbReference>
<reference evidence="5" key="1">
    <citation type="submission" date="2011-05" db="EMBL/GenBank/DDBJ databases">
        <authorList>
            <person name="Richards S.R."/>
            <person name="Qu J."/>
            <person name="Jiang H."/>
            <person name="Jhangiani S.N."/>
            <person name="Agravi P."/>
            <person name="Goodspeed R."/>
            <person name="Gross S."/>
            <person name="Mandapat C."/>
            <person name="Jackson L."/>
            <person name="Mathew T."/>
            <person name="Pu L."/>
            <person name="Thornton R."/>
            <person name="Saada N."/>
            <person name="Wilczek-Boney K.B."/>
            <person name="Lee S."/>
            <person name="Kovar C."/>
            <person name="Wu Y."/>
            <person name="Scherer S.E."/>
            <person name="Worley K.C."/>
            <person name="Muzny D.M."/>
            <person name="Gibbs R."/>
        </authorList>
    </citation>
    <scope>NUCLEOTIDE SEQUENCE</scope>
    <source>
        <strain evidence="5">Brora</strain>
    </source>
</reference>
<dbReference type="PROSITE" id="PS50102">
    <property type="entry name" value="RRM"/>
    <property type="match status" value="1"/>
</dbReference>
<dbReference type="AlphaFoldDB" id="T1JGH1"/>
<sequence length="126" mass="14297">MDSSDNNPGKTDGLKIDSRSIFVNNVRCAAMATTSEELKKYFQHCGSIKRVTITCINRAGRSKGVAYIEFDEKDSVKIALALHKSVFNQKTIVDRRKKLKKIVLRMRRNAETEIFDDLTKKSGSRL</sequence>
<dbReference type="InterPro" id="IPR035979">
    <property type="entry name" value="RBD_domain_sf"/>
</dbReference>
<dbReference type="STRING" id="126957.T1JGH1"/>
<dbReference type="SMART" id="SM00360">
    <property type="entry name" value="RRM"/>
    <property type="match status" value="1"/>
</dbReference>
<evidence type="ECO:0000313" key="5">
    <source>
        <dbReference type="Proteomes" id="UP000014500"/>
    </source>
</evidence>
<protein>
    <recommendedName>
        <fullName evidence="3">RRM domain-containing protein</fullName>
    </recommendedName>
</protein>
<accession>T1JGH1</accession>
<dbReference type="SUPFAM" id="SSF54928">
    <property type="entry name" value="RNA-binding domain, RBD"/>
    <property type="match status" value="1"/>
</dbReference>
<evidence type="ECO:0000256" key="2">
    <source>
        <dbReference type="PROSITE-ProRule" id="PRU00176"/>
    </source>
</evidence>
<name>T1JGH1_STRMM</name>